<evidence type="ECO:0000259" key="7">
    <source>
        <dbReference type="PROSITE" id="PS01124"/>
    </source>
</evidence>
<proteinExistence type="predicted"/>
<name>A0AAQ1UID6_9BACT</name>
<dbReference type="PANTHER" id="PTHR43547:SF2">
    <property type="entry name" value="HYBRID SIGNAL TRANSDUCTION HISTIDINE KINASE C"/>
    <property type="match status" value="1"/>
</dbReference>
<dbReference type="PRINTS" id="PR00032">
    <property type="entry name" value="HTHARAC"/>
</dbReference>
<comment type="caution">
    <text evidence="8">The sequence shown here is derived from an EMBL/GenBank/DDBJ whole genome shotgun (WGS) entry which is preliminary data.</text>
</comment>
<dbReference type="Pfam" id="PF07495">
    <property type="entry name" value="Y_Y_Y"/>
    <property type="match status" value="1"/>
</dbReference>
<dbReference type="InterPro" id="IPR011110">
    <property type="entry name" value="Reg_prop"/>
</dbReference>
<dbReference type="FunFam" id="2.60.40.10:FF:000791">
    <property type="entry name" value="Two-component system sensor histidine kinase/response regulator"/>
    <property type="match status" value="1"/>
</dbReference>
<dbReference type="GO" id="GO:0043565">
    <property type="term" value="F:sequence-specific DNA binding"/>
    <property type="evidence" value="ECO:0007669"/>
    <property type="project" value="InterPro"/>
</dbReference>
<evidence type="ECO:0000256" key="4">
    <source>
        <dbReference type="ARBA" id="ARBA00023163"/>
    </source>
</evidence>
<protein>
    <submittedName>
        <fullName evidence="8">L-rhamnose operon regulatory protein rhaS</fullName>
    </submittedName>
</protein>
<reference evidence="8 9" key="1">
    <citation type="submission" date="2018-06" db="EMBL/GenBank/DDBJ databases">
        <authorList>
            <consortium name="Pathogen Informatics"/>
            <person name="Doyle S."/>
        </authorList>
    </citation>
    <scope>NUCLEOTIDE SEQUENCE [LARGE SCALE GENOMIC DNA]</scope>
    <source>
        <strain evidence="8 9">NCTC13063</strain>
    </source>
</reference>
<dbReference type="Gene3D" id="1.10.10.60">
    <property type="entry name" value="Homeodomain-like"/>
    <property type="match status" value="2"/>
</dbReference>
<keyword evidence="1" id="KW-0597">Phosphoprotein</keyword>
<evidence type="ECO:0000256" key="5">
    <source>
        <dbReference type="SAM" id="Phobius"/>
    </source>
</evidence>
<dbReference type="InterPro" id="IPR018062">
    <property type="entry name" value="HTH_AraC-typ_CS"/>
</dbReference>
<dbReference type="InterPro" id="IPR015943">
    <property type="entry name" value="WD40/YVTN_repeat-like_dom_sf"/>
</dbReference>
<dbReference type="PANTHER" id="PTHR43547">
    <property type="entry name" value="TWO-COMPONENT HISTIDINE KINASE"/>
    <property type="match status" value="1"/>
</dbReference>
<dbReference type="Pfam" id="PF07494">
    <property type="entry name" value="Reg_prop"/>
    <property type="match status" value="4"/>
</dbReference>
<feature type="transmembrane region" description="Helical" evidence="5">
    <location>
        <begin position="807"/>
        <end position="829"/>
    </location>
</feature>
<keyword evidence="5" id="KW-0472">Membrane</keyword>
<feature type="signal peptide" evidence="6">
    <location>
        <begin position="1"/>
        <end position="21"/>
    </location>
</feature>
<keyword evidence="5" id="KW-0812">Transmembrane</keyword>
<dbReference type="GO" id="GO:0003700">
    <property type="term" value="F:DNA-binding transcription factor activity"/>
    <property type="evidence" value="ECO:0007669"/>
    <property type="project" value="InterPro"/>
</dbReference>
<keyword evidence="4" id="KW-0804">Transcription</keyword>
<dbReference type="Proteomes" id="UP000255283">
    <property type="component" value="Unassembled WGS sequence"/>
</dbReference>
<dbReference type="InterPro" id="IPR013783">
    <property type="entry name" value="Ig-like_fold"/>
</dbReference>
<evidence type="ECO:0000256" key="3">
    <source>
        <dbReference type="ARBA" id="ARBA00023125"/>
    </source>
</evidence>
<dbReference type="Gene3D" id="2.130.10.10">
    <property type="entry name" value="YVTN repeat-like/Quinoprotein amine dehydrogenase"/>
    <property type="match status" value="3"/>
</dbReference>
<evidence type="ECO:0000313" key="8">
    <source>
        <dbReference type="EMBL" id="SUB79912.1"/>
    </source>
</evidence>
<keyword evidence="5" id="KW-1133">Transmembrane helix</keyword>
<evidence type="ECO:0000256" key="1">
    <source>
        <dbReference type="ARBA" id="ARBA00022553"/>
    </source>
</evidence>
<accession>A0AAQ1UID6</accession>
<dbReference type="Pfam" id="PF12833">
    <property type="entry name" value="HTH_18"/>
    <property type="match status" value="1"/>
</dbReference>
<gene>
    <name evidence="8" type="primary">rhaS_3</name>
    <name evidence="8" type="ORF">NCTC13063_01189</name>
</gene>
<dbReference type="SUPFAM" id="SSF63829">
    <property type="entry name" value="Calcium-dependent phosphotriesterase"/>
    <property type="match status" value="2"/>
</dbReference>
<evidence type="ECO:0000256" key="6">
    <source>
        <dbReference type="SAM" id="SignalP"/>
    </source>
</evidence>
<organism evidence="8 9">
    <name type="scientific">Segatella buccae</name>
    <dbReference type="NCBI Taxonomy" id="28126"/>
    <lineage>
        <taxon>Bacteria</taxon>
        <taxon>Pseudomonadati</taxon>
        <taxon>Bacteroidota</taxon>
        <taxon>Bacteroidia</taxon>
        <taxon>Bacteroidales</taxon>
        <taxon>Prevotellaceae</taxon>
        <taxon>Segatella</taxon>
    </lineage>
</organism>
<feature type="domain" description="HTH araC/xylS-type" evidence="7">
    <location>
        <begin position="866"/>
        <end position="965"/>
    </location>
</feature>
<feature type="chain" id="PRO_5043031866" evidence="6">
    <location>
        <begin position="22"/>
        <end position="970"/>
    </location>
</feature>
<keyword evidence="3" id="KW-0238">DNA-binding</keyword>
<dbReference type="SUPFAM" id="SSF46689">
    <property type="entry name" value="Homeodomain-like"/>
    <property type="match status" value="1"/>
</dbReference>
<sequence length="970" mass="110081">MVTLLCLCCCGWLCAQSEARADMLVTHYTEHDGLANNGVHCALKSHDGFVWFGTWYGLSRFDGRRFQNYSTAFAEGSDQPPRKVERLVEDGQGNLWIKTTDWKVSVLFKRTERFEMVHDELKPYTRNLQVIKMQGDGRGGVLLLTKDKNLLLATTTRDGRILVRLVASSKGLLNPSDFRLKAPVVDIRGGYAAWVGTDYKIFAEPLPKHYRPESYNRDHWRTCFARKAAAADTYRDRRGNTWRLDDIGRSLTVSNVSTGFSRRYAFTLLGDITQPRFCDAGEHGVFYLTAAGEALHIDARTMEAERISTMKEVADNRADSRYFDMELDRDGVLWLTTTNNGVFRFIFPPRQFRLIPLPMSANDGVRSLRQLPSGDVWVGTRGKNLYVLDAAGRVKANLSYAVYGIGSVYYIMPDDHGRLWLSTKGDGLVEAVPDAGQPSGYRFVHYRHDPANPASISGDNVYITYKDRLGHIWVGTLDGGLNLISKRAGRVEFLNKYNGMAGYPGYGLYMEVRNMTEDHNGRLWIGTIDGLMSLDTRFRRAADIRFDTYRRTELNTLANSDIYALYKDSRQQIWVCTFGGGLSRISGYDPVNHLPLFRTIGRREGLQNDVIVSIVEDRAGRLWLGSTDGLSCFDRQAGRIRNFDRTDGFPRVEMEETASLLNRTGEVWMGCKEGILAFRPESLKSDEGRCPVYIVGCEVNNMELHALPGRGGAVGALPYVSELELRHNQNMFTLEFAALNYKSQEHLNYRYRLEGFDKAWHYSGRNRIASYTNVPPGDYRFVVEVVDAARGGHTSGRSLRIVIRPPWWATWWAYTLYALLGGVLLWLAVRYARYQIRLRNDVYVQSKLSEFKRKFYLEQQDARFVEQVKTIVGGNLDNPDFDIAAIAKELGMSRSAFFKRVKAATGMSPLDFVRDYKLTHAVELLKSSDRSITDVAYCCGFSDVGYFGKCFRKKYGMSPRAFAVKSRVAT</sequence>
<keyword evidence="6" id="KW-0732">Signal</keyword>
<dbReference type="SMART" id="SM00342">
    <property type="entry name" value="HTH_ARAC"/>
    <property type="match status" value="1"/>
</dbReference>
<evidence type="ECO:0000256" key="2">
    <source>
        <dbReference type="ARBA" id="ARBA00023015"/>
    </source>
</evidence>
<dbReference type="PROSITE" id="PS01124">
    <property type="entry name" value="HTH_ARAC_FAMILY_2"/>
    <property type="match status" value="1"/>
</dbReference>
<keyword evidence="2" id="KW-0805">Transcription regulation</keyword>
<dbReference type="PROSITE" id="PS00041">
    <property type="entry name" value="HTH_ARAC_FAMILY_1"/>
    <property type="match status" value="1"/>
</dbReference>
<dbReference type="EMBL" id="UGTJ01000001">
    <property type="protein sequence ID" value="SUB79912.1"/>
    <property type="molecule type" value="Genomic_DNA"/>
</dbReference>
<dbReference type="Gene3D" id="2.60.40.10">
    <property type="entry name" value="Immunoglobulins"/>
    <property type="match status" value="1"/>
</dbReference>
<dbReference type="InterPro" id="IPR020449">
    <property type="entry name" value="Tscrpt_reg_AraC-type_HTH"/>
</dbReference>
<dbReference type="InterPro" id="IPR018060">
    <property type="entry name" value="HTH_AraC"/>
</dbReference>
<dbReference type="InterPro" id="IPR009057">
    <property type="entry name" value="Homeodomain-like_sf"/>
</dbReference>
<evidence type="ECO:0000313" key="9">
    <source>
        <dbReference type="Proteomes" id="UP000255283"/>
    </source>
</evidence>
<dbReference type="InterPro" id="IPR011123">
    <property type="entry name" value="Y_Y_Y"/>
</dbReference>
<dbReference type="GO" id="GO:0000155">
    <property type="term" value="F:phosphorelay sensor kinase activity"/>
    <property type="evidence" value="ECO:0007669"/>
    <property type="project" value="TreeGrafter"/>
</dbReference>
<dbReference type="AlphaFoldDB" id="A0AAQ1UID6"/>